<name>A0A1H3YJN3_9BACT</name>
<evidence type="ECO:0000256" key="1">
    <source>
        <dbReference type="ARBA" id="ARBA00004651"/>
    </source>
</evidence>
<dbReference type="SUPFAM" id="SSF50182">
    <property type="entry name" value="Sm-like ribonucleoproteins"/>
    <property type="match status" value="1"/>
</dbReference>
<dbReference type="PANTHER" id="PTHR30221">
    <property type="entry name" value="SMALL-CONDUCTANCE MECHANOSENSITIVE CHANNEL"/>
    <property type="match status" value="1"/>
</dbReference>
<dbReference type="Pfam" id="PF05552">
    <property type="entry name" value="MS_channel_1st_1"/>
    <property type="match status" value="1"/>
</dbReference>
<keyword evidence="5 7" id="KW-1133">Transmembrane helix</keyword>
<dbReference type="Gene3D" id="3.30.70.100">
    <property type="match status" value="1"/>
</dbReference>
<comment type="similarity">
    <text evidence="2">Belongs to the MscS (TC 1.A.23) family.</text>
</comment>
<evidence type="ECO:0000256" key="6">
    <source>
        <dbReference type="ARBA" id="ARBA00023136"/>
    </source>
</evidence>
<dbReference type="OrthoDB" id="9784565at2"/>
<keyword evidence="11" id="KW-1185">Reference proteome</keyword>
<sequence>MEVENSAIFGQELETVQKVIDVVTEFVINYSFQIVGALIILIIGLKLSGWLSRLVLRLCDKRNIDVTLARFFASSTKLLVMMFVIIIAIAKFGISIAPFIAALGAVAFGSSLAIQGPLSNYGAGLTLILTRPFVVGNTITVQSVSGVVEEIRLAATILTTEDGEELTIPNKLIVGEILRNSFANKIIETSVGISYEDDPQRAIAVLQQVLAQFPEISTDPAPQVGIEAFADSAINIGMRYWVPTKQYFHVLYQVNLAIHQALSEAGITIPFPQQDIHIKRDASETVA</sequence>
<evidence type="ECO:0000313" key="10">
    <source>
        <dbReference type="EMBL" id="SEA11786.1"/>
    </source>
</evidence>
<dbReference type="InterPro" id="IPR045275">
    <property type="entry name" value="MscS_archaea/bacteria_type"/>
</dbReference>
<dbReference type="InterPro" id="IPR011014">
    <property type="entry name" value="MscS_channel_TM-2"/>
</dbReference>
<evidence type="ECO:0000256" key="5">
    <source>
        <dbReference type="ARBA" id="ARBA00022989"/>
    </source>
</evidence>
<dbReference type="InterPro" id="IPR011066">
    <property type="entry name" value="MscS_channel_C_sf"/>
</dbReference>
<dbReference type="Pfam" id="PF21082">
    <property type="entry name" value="MS_channel_3rd"/>
    <property type="match status" value="1"/>
</dbReference>
<dbReference type="GO" id="GO:0005886">
    <property type="term" value="C:plasma membrane"/>
    <property type="evidence" value="ECO:0007669"/>
    <property type="project" value="UniProtKB-SubCell"/>
</dbReference>
<feature type="transmembrane region" description="Helical" evidence="7">
    <location>
        <begin position="68"/>
        <end position="90"/>
    </location>
</feature>
<dbReference type="Pfam" id="PF00924">
    <property type="entry name" value="MS_channel_2nd"/>
    <property type="match status" value="1"/>
</dbReference>
<dbReference type="Gene3D" id="1.10.287.1260">
    <property type="match status" value="1"/>
</dbReference>
<feature type="transmembrane region" description="Helical" evidence="7">
    <location>
        <begin position="34"/>
        <end position="56"/>
    </location>
</feature>
<dbReference type="InterPro" id="IPR010920">
    <property type="entry name" value="LSM_dom_sf"/>
</dbReference>
<gene>
    <name evidence="10" type="ORF">SAMN05660420_01270</name>
</gene>
<evidence type="ECO:0000259" key="8">
    <source>
        <dbReference type="Pfam" id="PF00924"/>
    </source>
</evidence>
<keyword evidence="3" id="KW-1003">Cell membrane</keyword>
<evidence type="ECO:0000256" key="2">
    <source>
        <dbReference type="ARBA" id="ARBA00008017"/>
    </source>
</evidence>
<evidence type="ECO:0000256" key="7">
    <source>
        <dbReference type="SAM" id="Phobius"/>
    </source>
</evidence>
<dbReference type="Proteomes" id="UP000199409">
    <property type="component" value="Unassembled WGS sequence"/>
</dbReference>
<accession>A0A1H3YJN3</accession>
<reference evidence="10 11" key="1">
    <citation type="submission" date="2016-10" db="EMBL/GenBank/DDBJ databases">
        <authorList>
            <person name="de Groot N.N."/>
        </authorList>
    </citation>
    <scope>NUCLEOTIDE SEQUENCE [LARGE SCALE GENOMIC DNA]</scope>
    <source>
        <strain evidence="10 11">DSM 7343</strain>
    </source>
</reference>
<evidence type="ECO:0000256" key="4">
    <source>
        <dbReference type="ARBA" id="ARBA00022692"/>
    </source>
</evidence>
<protein>
    <submittedName>
        <fullName evidence="10">Small conductance mechanosensitive channel</fullName>
    </submittedName>
</protein>
<dbReference type="SUPFAM" id="SSF82689">
    <property type="entry name" value="Mechanosensitive channel protein MscS (YggB), C-terminal domain"/>
    <property type="match status" value="1"/>
</dbReference>
<dbReference type="InterPro" id="IPR023408">
    <property type="entry name" value="MscS_beta-dom_sf"/>
</dbReference>
<feature type="domain" description="Mechanosensitive ion channel MscS C-terminal" evidence="9">
    <location>
        <begin position="187"/>
        <end position="269"/>
    </location>
</feature>
<keyword evidence="6 7" id="KW-0472">Membrane</keyword>
<evidence type="ECO:0000256" key="3">
    <source>
        <dbReference type="ARBA" id="ARBA00022475"/>
    </source>
</evidence>
<dbReference type="InterPro" id="IPR008910">
    <property type="entry name" value="MSC_TM_helix"/>
</dbReference>
<dbReference type="GO" id="GO:0008381">
    <property type="term" value="F:mechanosensitive monoatomic ion channel activity"/>
    <property type="evidence" value="ECO:0007669"/>
    <property type="project" value="InterPro"/>
</dbReference>
<feature type="domain" description="Mechanosensitive ion channel MscS" evidence="8">
    <location>
        <begin position="118"/>
        <end position="180"/>
    </location>
</feature>
<proteinExistence type="inferred from homology"/>
<comment type="subcellular location">
    <subcellularLocation>
        <location evidence="1">Cell membrane</location>
        <topology evidence="1">Multi-pass membrane protein</topology>
    </subcellularLocation>
</comment>
<dbReference type="PANTHER" id="PTHR30221:SF1">
    <property type="entry name" value="SMALL-CONDUCTANCE MECHANOSENSITIVE CHANNEL"/>
    <property type="match status" value="1"/>
</dbReference>
<dbReference type="EMBL" id="FNQN01000003">
    <property type="protein sequence ID" value="SEA11786.1"/>
    <property type="molecule type" value="Genomic_DNA"/>
</dbReference>
<dbReference type="AlphaFoldDB" id="A0A1H3YJN3"/>
<dbReference type="InterPro" id="IPR049278">
    <property type="entry name" value="MS_channel_C"/>
</dbReference>
<organism evidence="10 11">
    <name type="scientific">Desulfuromusa kysingii</name>
    <dbReference type="NCBI Taxonomy" id="37625"/>
    <lineage>
        <taxon>Bacteria</taxon>
        <taxon>Pseudomonadati</taxon>
        <taxon>Thermodesulfobacteriota</taxon>
        <taxon>Desulfuromonadia</taxon>
        <taxon>Desulfuromonadales</taxon>
        <taxon>Geopsychrobacteraceae</taxon>
        <taxon>Desulfuromusa</taxon>
    </lineage>
</organism>
<dbReference type="SUPFAM" id="SSF82861">
    <property type="entry name" value="Mechanosensitive channel protein MscS (YggB), transmembrane region"/>
    <property type="match status" value="1"/>
</dbReference>
<evidence type="ECO:0000259" key="9">
    <source>
        <dbReference type="Pfam" id="PF21082"/>
    </source>
</evidence>
<dbReference type="Gene3D" id="2.30.30.60">
    <property type="match status" value="1"/>
</dbReference>
<keyword evidence="4 7" id="KW-0812">Transmembrane</keyword>
<evidence type="ECO:0000313" key="11">
    <source>
        <dbReference type="Proteomes" id="UP000199409"/>
    </source>
</evidence>
<dbReference type="InterPro" id="IPR006685">
    <property type="entry name" value="MscS_channel_2nd"/>
</dbReference>
<dbReference type="RefSeq" id="WP_092345863.1">
    <property type="nucleotide sequence ID" value="NZ_FNQN01000003.1"/>
</dbReference>